<dbReference type="Proteomes" id="UP000228535">
    <property type="component" value="Unassembled WGS sequence"/>
</dbReference>
<dbReference type="RefSeq" id="WP_100334865.1">
    <property type="nucleotide sequence ID" value="NZ_PGFA01000001.1"/>
</dbReference>
<keyword evidence="9" id="KW-1185">Reference proteome</keyword>
<evidence type="ECO:0000256" key="6">
    <source>
        <dbReference type="SAM" id="Phobius"/>
    </source>
</evidence>
<dbReference type="GO" id="GO:0055085">
    <property type="term" value="P:transmembrane transport"/>
    <property type="evidence" value="ECO:0007669"/>
    <property type="project" value="InterPro"/>
</dbReference>
<evidence type="ECO:0000313" key="8">
    <source>
        <dbReference type="EMBL" id="PJJ59136.1"/>
    </source>
</evidence>
<evidence type="ECO:0000256" key="3">
    <source>
        <dbReference type="ARBA" id="ARBA00022989"/>
    </source>
</evidence>
<organism evidence="8 9">
    <name type="scientific">Hymenobacter chitinivorans DSM 11115</name>
    <dbReference type="NCBI Taxonomy" id="1121954"/>
    <lineage>
        <taxon>Bacteria</taxon>
        <taxon>Pseudomonadati</taxon>
        <taxon>Bacteroidota</taxon>
        <taxon>Cytophagia</taxon>
        <taxon>Cytophagales</taxon>
        <taxon>Hymenobacteraceae</taxon>
        <taxon>Hymenobacter</taxon>
    </lineage>
</organism>
<proteinExistence type="predicted"/>
<feature type="transmembrane region" description="Helical" evidence="6">
    <location>
        <begin position="26"/>
        <end position="44"/>
    </location>
</feature>
<feature type="transmembrane region" description="Helical" evidence="6">
    <location>
        <begin position="290"/>
        <end position="310"/>
    </location>
</feature>
<feature type="region of interest" description="Disordered" evidence="5">
    <location>
        <begin position="503"/>
        <end position="527"/>
    </location>
</feature>
<dbReference type="SUPFAM" id="SSF52091">
    <property type="entry name" value="SpoIIaa-like"/>
    <property type="match status" value="1"/>
</dbReference>
<feature type="transmembrane region" description="Helical" evidence="6">
    <location>
        <begin position="98"/>
        <end position="120"/>
    </location>
</feature>
<dbReference type="InterPro" id="IPR001902">
    <property type="entry name" value="SLC26A/SulP_fam"/>
</dbReference>
<evidence type="ECO:0000259" key="7">
    <source>
        <dbReference type="PROSITE" id="PS50801"/>
    </source>
</evidence>
<feature type="transmembrane region" description="Helical" evidence="6">
    <location>
        <begin position="171"/>
        <end position="192"/>
    </location>
</feature>
<dbReference type="InterPro" id="IPR036513">
    <property type="entry name" value="STAS_dom_sf"/>
</dbReference>
<evidence type="ECO:0000256" key="2">
    <source>
        <dbReference type="ARBA" id="ARBA00022692"/>
    </source>
</evidence>
<accession>A0A2M9BMG8</accession>
<keyword evidence="3 6" id="KW-1133">Transmembrane helix</keyword>
<evidence type="ECO:0000256" key="5">
    <source>
        <dbReference type="SAM" id="MobiDB-lite"/>
    </source>
</evidence>
<dbReference type="InterPro" id="IPR011547">
    <property type="entry name" value="SLC26A/SulP_dom"/>
</dbReference>
<keyword evidence="4 6" id="KW-0472">Membrane</keyword>
<dbReference type="AlphaFoldDB" id="A0A2M9BMG8"/>
<evidence type="ECO:0000313" key="9">
    <source>
        <dbReference type="Proteomes" id="UP000228535"/>
    </source>
</evidence>
<protein>
    <submittedName>
        <fullName evidence="8">MFS superfamily sulfate permease-like transporter</fullName>
    </submittedName>
</protein>
<feature type="compositionally biased region" description="Low complexity" evidence="5">
    <location>
        <begin position="511"/>
        <end position="520"/>
    </location>
</feature>
<dbReference type="Gene3D" id="3.30.750.24">
    <property type="entry name" value="STAS domain"/>
    <property type="match status" value="1"/>
</dbReference>
<evidence type="ECO:0000256" key="4">
    <source>
        <dbReference type="ARBA" id="ARBA00023136"/>
    </source>
</evidence>
<feature type="transmembrane region" description="Helical" evidence="6">
    <location>
        <begin position="50"/>
        <end position="68"/>
    </location>
</feature>
<dbReference type="PANTHER" id="PTHR11814">
    <property type="entry name" value="SULFATE TRANSPORTER"/>
    <property type="match status" value="1"/>
</dbReference>
<comment type="subcellular location">
    <subcellularLocation>
        <location evidence="1">Membrane</location>
        <topology evidence="1">Multi-pass membrane protein</topology>
    </subcellularLocation>
</comment>
<dbReference type="GO" id="GO:0016020">
    <property type="term" value="C:membrane"/>
    <property type="evidence" value="ECO:0007669"/>
    <property type="project" value="UniProtKB-SubCell"/>
</dbReference>
<evidence type="ECO:0000256" key="1">
    <source>
        <dbReference type="ARBA" id="ARBA00004141"/>
    </source>
</evidence>
<comment type="caution">
    <text evidence="8">The sequence shown here is derived from an EMBL/GenBank/DDBJ whole genome shotgun (WGS) entry which is preliminary data.</text>
</comment>
<feature type="domain" description="STAS" evidence="7">
    <location>
        <begin position="435"/>
        <end position="508"/>
    </location>
</feature>
<gene>
    <name evidence="8" type="ORF">CLV45_0551</name>
</gene>
<name>A0A2M9BMG8_9BACT</name>
<dbReference type="PROSITE" id="PS50801">
    <property type="entry name" value="STAS"/>
    <property type="match status" value="1"/>
</dbReference>
<reference evidence="8 9" key="1">
    <citation type="submission" date="2017-11" db="EMBL/GenBank/DDBJ databases">
        <title>Genomic Encyclopedia of Archaeal and Bacterial Type Strains, Phase II (KMG-II): From Individual Species to Whole Genera.</title>
        <authorList>
            <person name="Goeker M."/>
        </authorList>
    </citation>
    <scope>NUCLEOTIDE SEQUENCE [LARGE SCALE GENOMIC DNA]</scope>
    <source>
        <strain evidence="8 9">DSM 11115</strain>
    </source>
</reference>
<dbReference type="EMBL" id="PGFA01000001">
    <property type="protein sequence ID" value="PJJ59136.1"/>
    <property type="molecule type" value="Genomic_DNA"/>
</dbReference>
<feature type="transmembrane region" description="Helical" evidence="6">
    <location>
        <begin position="132"/>
        <end position="151"/>
    </location>
</feature>
<dbReference type="Pfam" id="PF00916">
    <property type="entry name" value="Sulfate_transp"/>
    <property type="match status" value="1"/>
</dbReference>
<dbReference type="InterPro" id="IPR002645">
    <property type="entry name" value="STAS_dom"/>
</dbReference>
<feature type="transmembrane region" description="Helical" evidence="6">
    <location>
        <begin position="330"/>
        <end position="347"/>
    </location>
</feature>
<sequence length="527" mass="54515">MAFTKLEAPASSPTGRRRYFRADVRAGFLVFLLALPLSMALAHASGFPPVAGLLSAIVGGVVGALVGGPGLTIKGPAAGLVALAASAVQELGHGNAQLGYKLTLAVIVVAGLVQVIFGLLHLGSLGEVVPAAAVRGLLAAIGLTLIAKQLFVLTGTGAPSQLPLLTGIPRAFATLNPAVCLIGLVSLALLLGLPRLRVPGLRHLPAPLVLVLVAVGLGRGLGLGPDLLVKLPGKLTDAVTFPDFSQVLSGPSLRYIVLFALVGSLESVLSARAVDLLAPLPSRASLNRDLLTIGIGNTLAGLVGGLPLISEIVRSSANVRSGAQTRWANFYHGLLLLVLGALGAPLLTQIPQAALAALLLYTGLQLVWPGELTQLWPISGEQRAVFLVTVGVALTAGLLSGVGAGIGVKLLIHLWRGLPLRRMFWAAVDIEQATPGLYEVRVLEAAVFSNYFSLQNRLETLPTGQHIIIDLSQTRLVDHTALENLARYAQDYARSGGQLTITGLPQPVSAPPATRVRTAAPPDPAPA</sequence>
<dbReference type="OrthoDB" id="9769739at2"/>
<feature type="transmembrane region" description="Helical" evidence="6">
    <location>
        <begin position="384"/>
        <end position="412"/>
    </location>
</feature>
<feature type="transmembrane region" description="Helical" evidence="6">
    <location>
        <begin position="204"/>
        <end position="222"/>
    </location>
</feature>
<keyword evidence="2 6" id="KW-0812">Transmembrane</keyword>